<evidence type="ECO:0000256" key="2">
    <source>
        <dbReference type="ARBA" id="ARBA00022603"/>
    </source>
</evidence>
<organism evidence="5 6">
    <name type="scientific">Leptothoe kymatousa TAU-MAC 1615</name>
    <dbReference type="NCBI Taxonomy" id="2364775"/>
    <lineage>
        <taxon>Bacteria</taxon>
        <taxon>Bacillati</taxon>
        <taxon>Cyanobacteriota</taxon>
        <taxon>Cyanophyceae</taxon>
        <taxon>Nodosilineales</taxon>
        <taxon>Cymatolegaceae</taxon>
        <taxon>Leptothoe</taxon>
        <taxon>Leptothoe kymatousa</taxon>
    </lineage>
</organism>
<comment type="caution">
    <text evidence="5">The sequence shown here is derived from an EMBL/GenBank/DDBJ whole genome shotgun (WGS) entry which is preliminary data.</text>
</comment>
<dbReference type="EMBL" id="JADOER010000004">
    <property type="protein sequence ID" value="MBT9311885.1"/>
    <property type="molecule type" value="Genomic_DNA"/>
</dbReference>
<name>A0ABS5Y220_9CYAN</name>
<evidence type="ECO:0000256" key="1">
    <source>
        <dbReference type="ARBA" id="ARBA00011900"/>
    </source>
</evidence>
<comment type="catalytic activity">
    <reaction evidence="4">
        <text>a 2'-deoxyadenosine in DNA + S-adenosyl-L-methionine = an N(6)-methyl-2'-deoxyadenosine in DNA + S-adenosyl-L-homocysteine + H(+)</text>
        <dbReference type="Rhea" id="RHEA:15197"/>
        <dbReference type="Rhea" id="RHEA-COMP:12418"/>
        <dbReference type="Rhea" id="RHEA-COMP:12419"/>
        <dbReference type="ChEBI" id="CHEBI:15378"/>
        <dbReference type="ChEBI" id="CHEBI:57856"/>
        <dbReference type="ChEBI" id="CHEBI:59789"/>
        <dbReference type="ChEBI" id="CHEBI:90615"/>
        <dbReference type="ChEBI" id="CHEBI:90616"/>
        <dbReference type="EC" id="2.1.1.72"/>
    </reaction>
</comment>
<gene>
    <name evidence="5" type="ORF">IXB28_06680</name>
</gene>
<dbReference type="RefSeq" id="WP_215617742.1">
    <property type="nucleotide sequence ID" value="NZ_JADOER010000004.1"/>
</dbReference>
<dbReference type="PANTHER" id="PTHR33841:SF1">
    <property type="entry name" value="DNA METHYLTRANSFERASE A"/>
    <property type="match status" value="1"/>
</dbReference>
<keyword evidence="2" id="KW-0489">Methyltransferase</keyword>
<accession>A0ABS5Y220</accession>
<dbReference type="PANTHER" id="PTHR33841">
    <property type="entry name" value="DNA METHYLTRANSFERASE YEEA-RELATED"/>
    <property type="match status" value="1"/>
</dbReference>
<evidence type="ECO:0000313" key="6">
    <source>
        <dbReference type="Proteomes" id="UP001196661"/>
    </source>
</evidence>
<evidence type="ECO:0000256" key="4">
    <source>
        <dbReference type="ARBA" id="ARBA00047942"/>
    </source>
</evidence>
<reference evidence="5 6" key="1">
    <citation type="journal article" date="2021" name="Mar. Drugs">
        <title>Genome Reduction and Secondary Metabolism of the Marine Sponge-Associated Cyanobacterium Leptothoe.</title>
        <authorList>
            <person name="Konstantinou D."/>
            <person name="Popin R.V."/>
            <person name="Fewer D.P."/>
            <person name="Sivonen K."/>
            <person name="Gkelis S."/>
        </authorList>
    </citation>
    <scope>NUCLEOTIDE SEQUENCE [LARGE SCALE GENOMIC DNA]</scope>
    <source>
        <strain evidence="5 6">TAU-MAC 1615</strain>
    </source>
</reference>
<dbReference type="Gene3D" id="3.40.50.150">
    <property type="entry name" value="Vaccinia Virus protein VP39"/>
    <property type="match status" value="2"/>
</dbReference>
<dbReference type="Proteomes" id="UP001196661">
    <property type="component" value="Unassembled WGS sequence"/>
</dbReference>
<dbReference type="SUPFAM" id="SSF53335">
    <property type="entry name" value="S-adenosyl-L-methionine-dependent methyltransferases"/>
    <property type="match status" value="1"/>
</dbReference>
<sequence>MGFDLQQAEQCLQSLDLVPLFQTVLGWNPPDEKAAIAVKAFSCSYRARCIAQNGTARVWLIKLKSPPALTVQLKAKLHQAIHKKYPHPLIIFIDQQRCRSLWCWRNRYARLQSQVFISHQPLAGWLARLTYLANYKPENGILSFEALAVDSSELTQQLNVQLHNLSGGIDGIGNGQDRWWYAVVLLQRLIIIQLLQRQGLLNNDIWYLHNQLGRSQQQQPNIFFKQVLQPLFGQGFSLPVAERPRHTRWMGQIPYLGDIFYPHALEQKHGAIDIEDAVFEAILVWFESPLWQQIVRSWQPSYIVLAFEQVLGHWTPEDPDAASESHATTCDLLINQFVLTHLGLTPDETGPDVWDVLFCGQAQHVRQLVQAILPQFSVIDPACGAGSLLVLCQHRLVDIYCALIGHLKTLADSQLQIWFQGLESEHESLLQTIYRRIFKYGLYGVDLNPVAVDSARLQLLLGLIAMARQPQDIEPLPSLEFNIVVGNSLVGFIRVDEAGFDRLRSQEHLLQGNLLQPLVAQSYQTILAEKNIALEYYRSRTHILEDLRQGIPHYAQLEFFREQINNLDAQAQAKLDELLLAEFSQTLGIRFKAAQLMESPRPRILEIEDIAALRPFHWGYHFSQFLDQGQGFNVVISRPPSAPVRPSIPEFFQRFGDVTNKHELSRRTFKSTKRYLNNVHPEVAATWLSYQSHYSLVADYFYRSPQYTHQTPMIKGKRQRTQLRQDWLFIERCFNLVAPQGVCGLIVSNDIKDSPRGMVLRGFLDNQTDATLLLGLPRAQASDQQCCLCFMKPQPG</sequence>
<protein>
    <recommendedName>
        <fullName evidence="1">site-specific DNA-methyltransferase (adenine-specific)</fullName>
        <ecNumber evidence="1">2.1.1.72</ecNumber>
    </recommendedName>
</protein>
<evidence type="ECO:0000256" key="3">
    <source>
        <dbReference type="ARBA" id="ARBA00022679"/>
    </source>
</evidence>
<proteinExistence type="predicted"/>
<dbReference type="EC" id="2.1.1.72" evidence="1"/>
<keyword evidence="6" id="KW-1185">Reference proteome</keyword>
<dbReference type="InterPro" id="IPR050953">
    <property type="entry name" value="N4_N6_ade-DNA_methylase"/>
</dbReference>
<evidence type="ECO:0000313" key="5">
    <source>
        <dbReference type="EMBL" id="MBT9311885.1"/>
    </source>
</evidence>
<keyword evidence="3" id="KW-0808">Transferase</keyword>
<dbReference type="InterPro" id="IPR029063">
    <property type="entry name" value="SAM-dependent_MTases_sf"/>
</dbReference>